<gene>
    <name evidence="7" type="ORF">CPAG_03042</name>
</gene>
<dbReference type="OrthoDB" id="184876at2759"/>
<dbReference type="Pfam" id="PF05182">
    <property type="entry name" value="Fip1"/>
    <property type="match status" value="1"/>
</dbReference>
<proteinExistence type="inferred from homology"/>
<evidence type="ECO:0000256" key="5">
    <source>
        <dbReference type="SAM" id="MobiDB-lite"/>
    </source>
</evidence>
<reference evidence="7 8" key="1">
    <citation type="submission" date="2007-06" db="EMBL/GenBank/DDBJ databases">
        <title>The Genome Sequence of Coccidioides posadasii RMSCC_3488.</title>
        <authorList>
            <consortium name="Coccidioides Genome Resources Consortium"/>
            <consortium name="The Broad Institute Genome Sequencing Platform"/>
            <person name="Henn M.R."/>
            <person name="Sykes S."/>
            <person name="Young S."/>
            <person name="Jaffe D."/>
            <person name="Berlin A."/>
            <person name="Alvarez P."/>
            <person name="Butler J."/>
            <person name="Gnerre S."/>
            <person name="Grabherr M."/>
            <person name="Mauceli E."/>
            <person name="Brockman W."/>
            <person name="Kodira C."/>
            <person name="Alvarado L."/>
            <person name="Zeng Q."/>
            <person name="Crawford M."/>
            <person name="Antoine C."/>
            <person name="Devon K."/>
            <person name="Galgiani J."/>
            <person name="Orsborn K."/>
            <person name="Lewis M.L."/>
            <person name="Nusbaum C."/>
            <person name="Galagan J."/>
            <person name="Birren B."/>
        </authorList>
    </citation>
    <scope>NUCLEOTIDE SEQUENCE [LARGE SCALE GENOMIC DNA]</scope>
    <source>
        <strain evidence="7 8">RMSCC 3488</strain>
    </source>
</reference>
<dbReference type="Proteomes" id="UP000054567">
    <property type="component" value="Unassembled WGS sequence"/>
</dbReference>
<feature type="compositionally biased region" description="Basic and acidic residues" evidence="5">
    <location>
        <begin position="158"/>
        <end position="167"/>
    </location>
</feature>
<evidence type="ECO:0000259" key="6">
    <source>
        <dbReference type="Pfam" id="PF05182"/>
    </source>
</evidence>
<reference evidence="8" key="2">
    <citation type="journal article" date="2009" name="Genome Res.">
        <title>Comparative genomic analyses of the human fungal pathogens Coccidioides and their relatives.</title>
        <authorList>
            <person name="Sharpton T.J."/>
            <person name="Stajich J.E."/>
            <person name="Rounsley S.D."/>
            <person name="Gardner M.J."/>
            <person name="Wortman J.R."/>
            <person name="Jordar V.S."/>
            <person name="Maiti R."/>
            <person name="Kodira C.D."/>
            <person name="Neafsey D.E."/>
            <person name="Zeng Q."/>
            <person name="Hung C.-Y."/>
            <person name="McMahan C."/>
            <person name="Muszewska A."/>
            <person name="Grynberg M."/>
            <person name="Mandel M.A."/>
            <person name="Kellner E.M."/>
            <person name="Barker B.M."/>
            <person name="Galgiani J.N."/>
            <person name="Orbach M.J."/>
            <person name="Kirkland T.N."/>
            <person name="Cole G.T."/>
            <person name="Henn M.R."/>
            <person name="Birren B.W."/>
            <person name="Taylor J.W."/>
        </authorList>
    </citation>
    <scope>NUCLEOTIDE SEQUENCE [LARGE SCALE GENOMIC DNA]</scope>
    <source>
        <strain evidence="8">RMSCC 3488</strain>
    </source>
</reference>
<accession>A0A0J6FCT6</accession>
<evidence type="ECO:0000313" key="8">
    <source>
        <dbReference type="Proteomes" id="UP000054567"/>
    </source>
</evidence>
<sequence>MATIEEEDDDLYNPVDTIPGHERASDAAGDAGMEIENREEEIEEEEEDEDDFNIITEAPEPVTVPPTQPQQPSAFKNEVQRPSLGDSGSIPKTTTPSFPKAEISTSQPAATKPLAPQKPGSSYPAQHTSSIDVSANPIHPATSKPILSTDLDDDFPGEDDKPWRRPGSDISDYFNYGFDEFTWASYCLKQQDLRKEVGDQKKQLQEMQAFLGLAPGGMPGMPGPPQPPPAGVPGPGGGPPQRAGPQNVMPGMPPGMPELSADMMQGMLAGMMAQGLDPSSMDPMTFMQHAQAMLGGGQPGTGTPQAAQPGYGAQPPGQGYGGQPGGQQQMGYGGYDQRGAAFGGGMRGKGIRRW</sequence>
<feature type="domain" description="Pre-mRNA polyadenylation factor Fip1" evidence="6">
    <location>
        <begin position="154"/>
        <end position="194"/>
    </location>
</feature>
<evidence type="ECO:0000256" key="2">
    <source>
        <dbReference type="ARBA" id="ARBA00007459"/>
    </source>
</evidence>
<keyword evidence="3" id="KW-0507">mRNA processing</keyword>
<dbReference type="AlphaFoldDB" id="A0A0J6FCT6"/>
<feature type="region of interest" description="Disordered" evidence="5">
    <location>
        <begin position="1"/>
        <end position="168"/>
    </location>
</feature>
<evidence type="ECO:0000256" key="4">
    <source>
        <dbReference type="ARBA" id="ARBA00023242"/>
    </source>
</evidence>
<dbReference type="EMBL" id="DS268110">
    <property type="protein sequence ID" value="KMM66704.1"/>
    <property type="molecule type" value="Genomic_DNA"/>
</dbReference>
<feature type="compositionally biased region" description="Polar residues" evidence="5">
    <location>
        <begin position="90"/>
        <end position="109"/>
    </location>
</feature>
<evidence type="ECO:0000256" key="3">
    <source>
        <dbReference type="ARBA" id="ARBA00022664"/>
    </source>
</evidence>
<evidence type="ECO:0000256" key="1">
    <source>
        <dbReference type="ARBA" id="ARBA00004123"/>
    </source>
</evidence>
<reference evidence="8" key="3">
    <citation type="journal article" date="2010" name="Genome Res.">
        <title>Population genomic sequencing of Coccidioides fungi reveals recent hybridization and transposon control.</title>
        <authorList>
            <person name="Neafsey D.E."/>
            <person name="Barker B.M."/>
            <person name="Sharpton T.J."/>
            <person name="Stajich J.E."/>
            <person name="Park D.J."/>
            <person name="Whiston E."/>
            <person name="Hung C.-Y."/>
            <person name="McMahan C."/>
            <person name="White J."/>
            <person name="Sykes S."/>
            <person name="Heiman D."/>
            <person name="Young S."/>
            <person name="Zeng Q."/>
            <person name="Abouelleil A."/>
            <person name="Aftuck L."/>
            <person name="Bessette D."/>
            <person name="Brown A."/>
            <person name="FitzGerald M."/>
            <person name="Lui A."/>
            <person name="Macdonald J.P."/>
            <person name="Priest M."/>
            <person name="Orbach M.J."/>
            <person name="Galgiani J.N."/>
            <person name="Kirkland T.N."/>
            <person name="Cole G.T."/>
            <person name="Birren B.W."/>
            <person name="Henn M.R."/>
            <person name="Taylor J.W."/>
            <person name="Rounsley S.D."/>
        </authorList>
    </citation>
    <scope>NUCLEOTIDE SEQUENCE [LARGE SCALE GENOMIC DNA]</scope>
    <source>
        <strain evidence="8">RMSCC 3488</strain>
    </source>
</reference>
<dbReference type="InterPro" id="IPR051187">
    <property type="entry name" value="Pre-mRNA_3'-end_processing_reg"/>
</dbReference>
<feature type="region of interest" description="Disordered" evidence="5">
    <location>
        <begin position="297"/>
        <end position="332"/>
    </location>
</feature>
<dbReference type="PANTHER" id="PTHR13484">
    <property type="entry name" value="FIP1-LIKE 1 PROTEIN"/>
    <property type="match status" value="1"/>
</dbReference>
<feature type="compositionally biased region" description="Low complexity" evidence="5">
    <location>
        <begin position="301"/>
        <end position="317"/>
    </location>
</feature>
<dbReference type="GO" id="GO:0005847">
    <property type="term" value="C:mRNA cleavage and polyadenylation specificity factor complex"/>
    <property type="evidence" value="ECO:0007669"/>
    <property type="project" value="TreeGrafter"/>
</dbReference>
<dbReference type="GO" id="GO:0006397">
    <property type="term" value="P:mRNA processing"/>
    <property type="evidence" value="ECO:0007669"/>
    <property type="project" value="UniProtKB-KW"/>
</dbReference>
<feature type="compositionally biased region" description="Acidic residues" evidence="5">
    <location>
        <begin position="37"/>
        <end position="52"/>
    </location>
</feature>
<keyword evidence="4" id="KW-0539">Nucleus</keyword>
<comment type="similarity">
    <text evidence="2">Belongs to the FIP1 family.</text>
</comment>
<name>A0A0J6FCT6_COCPO</name>
<dbReference type="InterPro" id="IPR007854">
    <property type="entry name" value="Fip1_dom"/>
</dbReference>
<comment type="subcellular location">
    <subcellularLocation>
        <location evidence="1">Nucleus</location>
    </subcellularLocation>
</comment>
<organism evidence="7 8">
    <name type="scientific">Coccidioides posadasii RMSCC 3488</name>
    <dbReference type="NCBI Taxonomy" id="454284"/>
    <lineage>
        <taxon>Eukaryota</taxon>
        <taxon>Fungi</taxon>
        <taxon>Dikarya</taxon>
        <taxon>Ascomycota</taxon>
        <taxon>Pezizomycotina</taxon>
        <taxon>Eurotiomycetes</taxon>
        <taxon>Eurotiomycetidae</taxon>
        <taxon>Onygenales</taxon>
        <taxon>Onygenaceae</taxon>
        <taxon>Coccidioides</taxon>
    </lineage>
</organism>
<dbReference type="VEuPathDB" id="FungiDB:CPAG_03042"/>
<evidence type="ECO:0000313" key="7">
    <source>
        <dbReference type="EMBL" id="KMM66704.1"/>
    </source>
</evidence>
<feature type="compositionally biased region" description="Pro residues" evidence="5">
    <location>
        <begin position="221"/>
        <end position="238"/>
    </location>
</feature>
<feature type="compositionally biased region" description="Polar residues" evidence="5">
    <location>
        <begin position="119"/>
        <end position="133"/>
    </location>
</feature>
<feature type="region of interest" description="Disordered" evidence="5">
    <location>
        <begin position="213"/>
        <end position="257"/>
    </location>
</feature>
<protein>
    <submittedName>
        <fullName evidence="7">Pre-mRNA polyadenylation factor fip1</fullName>
    </submittedName>
</protein>
<dbReference type="PANTHER" id="PTHR13484:SF0">
    <property type="entry name" value="PRE-MRNA 3'-END-PROCESSING FACTOR FIP1"/>
    <property type="match status" value="1"/>
</dbReference>
<feature type="compositionally biased region" description="Acidic residues" evidence="5">
    <location>
        <begin position="1"/>
        <end position="11"/>
    </location>
</feature>